<dbReference type="GeneID" id="37043935"/>
<dbReference type="STRING" id="215250.A0A316YLZ3"/>
<feature type="compositionally biased region" description="Low complexity" evidence="1">
    <location>
        <begin position="111"/>
        <end position="121"/>
    </location>
</feature>
<dbReference type="PANTHER" id="PTHR21838">
    <property type="entry name" value="COILED-COIL DOMAIN-CONTAINING PROTEIN 137"/>
    <property type="match status" value="1"/>
</dbReference>
<evidence type="ECO:0000313" key="2">
    <source>
        <dbReference type="EMBL" id="PWN89093.1"/>
    </source>
</evidence>
<dbReference type="OrthoDB" id="5876637at2759"/>
<evidence type="ECO:0000256" key="1">
    <source>
        <dbReference type="SAM" id="MobiDB-lite"/>
    </source>
</evidence>
<dbReference type="GO" id="GO:0005634">
    <property type="term" value="C:nucleus"/>
    <property type="evidence" value="ECO:0007669"/>
    <property type="project" value="TreeGrafter"/>
</dbReference>
<dbReference type="PANTHER" id="PTHR21838:SF2">
    <property type="entry name" value="COILED-COIL DOMAIN-CONTAINING PROTEIN 137"/>
    <property type="match status" value="1"/>
</dbReference>
<dbReference type="InParanoid" id="A0A316YLZ3"/>
<protein>
    <submittedName>
        <fullName evidence="2">Uncharacterized protein</fullName>
    </submittedName>
</protein>
<proteinExistence type="predicted"/>
<dbReference type="AlphaFoldDB" id="A0A316YLZ3"/>
<feature type="compositionally biased region" description="Acidic residues" evidence="1">
    <location>
        <begin position="135"/>
        <end position="145"/>
    </location>
</feature>
<evidence type="ECO:0000313" key="3">
    <source>
        <dbReference type="Proteomes" id="UP000245768"/>
    </source>
</evidence>
<dbReference type="InterPro" id="IPR026680">
    <property type="entry name" value="CCDC137"/>
</dbReference>
<name>A0A316YLZ3_9BASI</name>
<reference evidence="2" key="1">
    <citation type="journal article" date="2018" name="Mol. Biol. Evol.">
        <title>Broad Genomic Sampling Reveals a Smut Pathogenic Ancestry of the Fungal Clade Ustilaginomycotina.</title>
        <authorList>
            <person name="Kijpornyongpan T."/>
            <person name="Mondo S.J."/>
            <person name="Barry K."/>
            <person name="Sandor L."/>
            <person name="Lee J."/>
            <person name="Lipzen A."/>
            <person name="Pangilinan J."/>
            <person name="LaButti K."/>
            <person name="Hainaut M."/>
            <person name="Henrissat B."/>
            <person name="Grigoriev I.V."/>
            <person name="Spatafora J.W."/>
            <person name="Aime M.C."/>
        </authorList>
    </citation>
    <scope>NUCLEOTIDE SEQUENCE [LARGE SCALE GENOMIC DNA]</scope>
    <source>
        <strain evidence="2">MCA 4198</strain>
    </source>
</reference>
<feature type="compositionally biased region" description="Basic and acidic residues" evidence="1">
    <location>
        <begin position="73"/>
        <end position="104"/>
    </location>
</feature>
<feature type="region of interest" description="Disordered" evidence="1">
    <location>
        <begin position="1"/>
        <end position="26"/>
    </location>
</feature>
<feature type="compositionally biased region" description="Basic and acidic residues" evidence="1">
    <location>
        <begin position="153"/>
        <end position="180"/>
    </location>
</feature>
<dbReference type="EMBL" id="KZ819637">
    <property type="protein sequence ID" value="PWN89093.1"/>
    <property type="molecule type" value="Genomic_DNA"/>
</dbReference>
<feature type="compositionally biased region" description="Basic and acidic residues" evidence="1">
    <location>
        <begin position="223"/>
        <end position="236"/>
    </location>
</feature>
<gene>
    <name evidence="2" type="ORF">FA10DRAFT_267697</name>
</gene>
<sequence length="270" mass="30490">MPHKRAKFSVRMADRASKGKDLAPTTSNRLEIATMPKGAMRILQAEQVQKAYHERRKQQEEEKLRAKGNVKGKGKEADGAGVEKEELRMRPGERARDFNRRVEDAYAGEISQTIKATSSSTSKKRDNKKKRSQPDAEDDDDDDADERFRKRRAANDGKDRGPSKADLKKEREALEFEKASQRRSVNDVVQAPPTLTKAPRGEGAAAKKRKAELRALLSGGEVQQEKQKARLPEPIHKAAGGGLKRQKDLVDERDRAIKAYRSQKQRQQQQ</sequence>
<accession>A0A316YLZ3</accession>
<feature type="compositionally biased region" description="Basic and acidic residues" evidence="1">
    <location>
        <begin position="245"/>
        <end position="257"/>
    </location>
</feature>
<dbReference type="Proteomes" id="UP000245768">
    <property type="component" value="Unassembled WGS sequence"/>
</dbReference>
<dbReference type="RefSeq" id="XP_025376291.1">
    <property type="nucleotide sequence ID" value="XM_025522019.1"/>
</dbReference>
<feature type="compositionally biased region" description="Basic and acidic residues" evidence="1">
    <location>
        <begin position="12"/>
        <end position="21"/>
    </location>
</feature>
<keyword evidence="3" id="KW-1185">Reference proteome</keyword>
<feature type="region of interest" description="Disordered" evidence="1">
    <location>
        <begin position="49"/>
        <end position="270"/>
    </location>
</feature>
<organism evidence="2 3">
    <name type="scientific">Acaromyces ingoldii</name>
    <dbReference type="NCBI Taxonomy" id="215250"/>
    <lineage>
        <taxon>Eukaryota</taxon>
        <taxon>Fungi</taxon>
        <taxon>Dikarya</taxon>
        <taxon>Basidiomycota</taxon>
        <taxon>Ustilaginomycotina</taxon>
        <taxon>Exobasidiomycetes</taxon>
        <taxon>Exobasidiales</taxon>
        <taxon>Cryptobasidiaceae</taxon>
        <taxon>Acaromyces</taxon>
    </lineage>
</organism>